<evidence type="ECO:0000313" key="6">
    <source>
        <dbReference type="EMBL" id="AQS39514.1"/>
    </source>
</evidence>
<dbReference type="AlphaFoldDB" id="A0A1S6HVQ2"/>
<dbReference type="Gene3D" id="1.10.10.10">
    <property type="entry name" value="Winged helix-like DNA-binding domain superfamily/Winged helix DNA-binding domain"/>
    <property type="match status" value="1"/>
</dbReference>
<keyword evidence="3" id="KW-0238">DNA-binding</keyword>
<evidence type="ECO:0000256" key="4">
    <source>
        <dbReference type="ARBA" id="ARBA00023163"/>
    </source>
</evidence>
<dbReference type="InterPro" id="IPR005119">
    <property type="entry name" value="LysR_subst-bd"/>
</dbReference>
<evidence type="ECO:0000313" key="7">
    <source>
        <dbReference type="Proteomes" id="UP000189545"/>
    </source>
</evidence>
<reference evidence="6 7" key="1">
    <citation type="submission" date="2016-03" db="EMBL/GenBank/DDBJ databases">
        <title>Complete genome sequence of Shewanella psychrophila WP2, a deep sea bacterium isolated from west Pacific sediment.</title>
        <authorList>
            <person name="Xu G."/>
            <person name="Jian H."/>
        </authorList>
    </citation>
    <scope>NUCLEOTIDE SEQUENCE [LARGE SCALE GENOMIC DNA]</scope>
    <source>
        <strain evidence="6 7">WP2</strain>
    </source>
</reference>
<dbReference type="SUPFAM" id="SSF46785">
    <property type="entry name" value="Winged helix' DNA-binding domain"/>
    <property type="match status" value="1"/>
</dbReference>
<sequence length="290" mass="32535">MNLLHLQALLLAIETGSISAAARQLGKRQSQVSQWISDLEIDLGVSFFDRSGNKTSLSQDGEKLLPYLTHSLSQLDKFVQSAQVLAESEPSTLRIGMENYIPDIAFSPALASLFEMPNLSIEVYREEVSQLEQDLCEGRTDIILTHESDTIHHTQFDYCRLGYYHEELVCSPLHPLAELSNISLQDLSQHCELVWGDIGHSDENGFSPHYGLFSDINTLIAMLKRGKGFAFLPHEYVSSMISDKQLLPLDCDFEPVGIKRKVEICWRNGLTLSSKGAKAIDAFKQKHLLI</sequence>
<evidence type="ECO:0000256" key="3">
    <source>
        <dbReference type="ARBA" id="ARBA00023125"/>
    </source>
</evidence>
<comment type="similarity">
    <text evidence="1">Belongs to the LysR transcriptional regulatory family.</text>
</comment>
<dbReference type="InterPro" id="IPR036388">
    <property type="entry name" value="WH-like_DNA-bd_sf"/>
</dbReference>
<dbReference type="GO" id="GO:0000976">
    <property type="term" value="F:transcription cis-regulatory region binding"/>
    <property type="evidence" value="ECO:0007669"/>
    <property type="project" value="TreeGrafter"/>
</dbReference>
<dbReference type="InterPro" id="IPR036390">
    <property type="entry name" value="WH_DNA-bd_sf"/>
</dbReference>
<name>A0A1S6HVQ2_9GAMM</name>
<keyword evidence="7" id="KW-1185">Reference proteome</keyword>
<dbReference type="Gene3D" id="3.40.190.290">
    <property type="match status" value="1"/>
</dbReference>
<dbReference type="GO" id="GO:0003700">
    <property type="term" value="F:DNA-binding transcription factor activity"/>
    <property type="evidence" value="ECO:0007669"/>
    <property type="project" value="InterPro"/>
</dbReference>
<evidence type="ECO:0000256" key="2">
    <source>
        <dbReference type="ARBA" id="ARBA00023015"/>
    </source>
</evidence>
<dbReference type="InterPro" id="IPR000847">
    <property type="entry name" value="LysR_HTH_N"/>
</dbReference>
<dbReference type="PROSITE" id="PS50931">
    <property type="entry name" value="HTH_LYSR"/>
    <property type="match status" value="1"/>
</dbReference>
<evidence type="ECO:0000259" key="5">
    <source>
        <dbReference type="PROSITE" id="PS50931"/>
    </source>
</evidence>
<dbReference type="Pfam" id="PF00126">
    <property type="entry name" value="HTH_1"/>
    <property type="match status" value="1"/>
</dbReference>
<proteinExistence type="inferred from homology"/>
<organism evidence="6 7">
    <name type="scientific">Shewanella psychrophila</name>
    <dbReference type="NCBI Taxonomy" id="225848"/>
    <lineage>
        <taxon>Bacteria</taxon>
        <taxon>Pseudomonadati</taxon>
        <taxon>Pseudomonadota</taxon>
        <taxon>Gammaproteobacteria</taxon>
        <taxon>Alteromonadales</taxon>
        <taxon>Shewanellaceae</taxon>
        <taxon>Shewanella</taxon>
    </lineage>
</organism>
<dbReference type="STRING" id="225848.Sps_04428"/>
<dbReference type="CDD" id="cd05466">
    <property type="entry name" value="PBP2_LTTR_substrate"/>
    <property type="match status" value="1"/>
</dbReference>
<dbReference type="PANTHER" id="PTHR30126">
    <property type="entry name" value="HTH-TYPE TRANSCRIPTIONAL REGULATOR"/>
    <property type="match status" value="1"/>
</dbReference>
<keyword evidence="4" id="KW-0804">Transcription</keyword>
<dbReference type="RefSeq" id="WP_077754412.1">
    <property type="nucleotide sequence ID" value="NZ_CP014782.1"/>
</dbReference>
<dbReference type="KEGG" id="spsw:Sps_04428"/>
<evidence type="ECO:0000256" key="1">
    <source>
        <dbReference type="ARBA" id="ARBA00009437"/>
    </source>
</evidence>
<dbReference type="OrthoDB" id="9786526at2"/>
<dbReference type="EMBL" id="CP014782">
    <property type="protein sequence ID" value="AQS39514.1"/>
    <property type="molecule type" value="Genomic_DNA"/>
</dbReference>
<dbReference type="SUPFAM" id="SSF53850">
    <property type="entry name" value="Periplasmic binding protein-like II"/>
    <property type="match status" value="1"/>
</dbReference>
<protein>
    <submittedName>
        <fullName evidence="6">Transcriptional regulator</fullName>
    </submittedName>
</protein>
<gene>
    <name evidence="6" type="ORF">Sps_04428</name>
</gene>
<keyword evidence="2" id="KW-0805">Transcription regulation</keyword>
<dbReference type="Pfam" id="PF03466">
    <property type="entry name" value="LysR_substrate"/>
    <property type="match status" value="1"/>
</dbReference>
<dbReference type="PANTHER" id="PTHR30126:SF91">
    <property type="entry name" value="LYSR FAMILY TRANSCRIPTIONAL REGULATOR"/>
    <property type="match status" value="1"/>
</dbReference>
<dbReference type="Proteomes" id="UP000189545">
    <property type="component" value="Chromosome"/>
</dbReference>
<accession>A0A1S6HVQ2</accession>
<feature type="domain" description="HTH lysR-type" evidence="5">
    <location>
        <begin position="1"/>
        <end position="58"/>
    </location>
</feature>